<dbReference type="GO" id="GO:0003677">
    <property type="term" value="F:DNA binding"/>
    <property type="evidence" value="ECO:0007669"/>
    <property type="project" value="UniProtKB-UniRule"/>
</dbReference>
<dbReference type="OrthoDB" id="3192968at2"/>
<name>A0A3P5WKR8_9MICC</name>
<dbReference type="PROSITE" id="PS50977">
    <property type="entry name" value="HTH_TETR_2"/>
    <property type="match status" value="1"/>
</dbReference>
<dbReference type="SUPFAM" id="SSF46689">
    <property type="entry name" value="Homeodomain-like"/>
    <property type="match status" value="1"/>
</dbReference>
<dbReference type="InterPro" id="IPR009057">
    <property type="entry name" value="Homeodomain-like_sf"/>
</dbReference>
<evidence type="ECO:0000259" key="3">
    <source>
        <dbReference type="PROSITE" id="PS50977"/>
    </source>
</evidence>
<evidence type="ECO:0000256" key="1">
    <source>
        <dbReference type="ARBA" id="ARBA00023125"/>
    </source>
</evidence>
<evidence type="ECO:0000313" key="4">
    <source>
        <dbReference type="EMBL" id="VDC21432.1"/>
    </source>
</evidence>
<keyword evidence="1 2" id="KW-0238">DNA-binding</keyword>
<dbReference type="EMBL" id="UXAU01000013">
    <property type="protein sequence ID" value="VDC21432.1"/>
    <property type="molecule type" value="Genomic_DNA"/>
</dbReference>
<feature type="domain" description="HTH tetR-type" evidence="3">
    <location>
        <begin position="20"/>
        <end position="80"/>
    </location>
</feature>
<gene>
    <name evidence="4" type="primary">kstR</name>
    <name evidence="4" type="ORF">PSET11_00794</name>
</gene>
<evidence type="ECO:0000313" key="5">
    <source>
        <dbReference type="Proteomes" id="UP000280861"/>
    </source>
</evidence>
<keyword evidence="5" id="KW-1185">Reference proteome</keyword>
<dbReference type="Gene3D" id="1.10.357.10">
    <property type="entry name" value="Tetracycline Repressor, domain 2"/>
    <property type="match status" value="1"/>
</dbReference>
<organism evidence="4 5">
    <name type="scientific">Arthrobacter ulcerisalmonis</name>
    <dbReference type="NCBI Taxonomy" id="2483813"/>
    <lineage>
        <taxon>Bacteria</taxon>
        <taxon>Bacillati</taxon>
        <taxon>Actinomycetota</taxon>
        <taxon>Actinomycetes</taxon>
        <taxon>Micrococcales</taxon>
        <taxon>Micrococcaceae</taxon>
        <taxon>Arthrobacter</taxon>
    </lineage>
</organism>
<proteinExistence type="predicted"/>
<dbReference type="Proteomes" id="UP000280861">
    <property type="component" value="Unassembled WGS sequence"/>
</dbReference>
<dbReference type="RefSeq" id="WP_124090797.1">
    <property type="nucleotide sequence ID" value="NZ_CBCRYA010000008.1"/>
</dbReference>
<reference evidence="4 5" key="1">
    <citation type="submission" date="2018-11" db="EMBL/GenBank/DDBJ databases">
        <authorList>
            <person name="Criscuolo A."/>
        </authorList>
    </citation>
    <scope>NUCLEOTIDE SEQUENCE [LARGE SCALE GENOMIC DNA]</scope>
    <source>
        <strain evidence="4">AT11b</strain>
    </source>
</reference>
<dbReference type="Pfam" id="PF00440">
    <property type="entry name" value="TetR_N"/>
    <property type="match status" value="1"/>
</dbReference>
<protein>
    <submittedName>
        <fullName evidence="4">HTH-type transcriptional repressor KstR</fullName>
    </submittedName>
</protein>
<sequence>MPETTPDHPRSAAMPVAPRQRLRYQRVLEAASLAARGGLDDVDLSHIAEAADVSLGTVYRYFPTSAHLMLALFRHQLVELQAARTASAGRLSGRAPAGLVTEIFHLRVMQPAVDECLANAAYVPGTEITELRRELDAMAHATVAETCGDGGAATVLLLAVSGLVQSVRNGRLTQQQADKDLKKACALLKPADQTALDVDRTA</sequence>
<dbReference type="AlphaFoldDB" id="A0A3P5WKR8"/>
<dbReference type="InterPro" id="IPR001647">
    <property type="entry name" value="HTH_TetR"/>
</dbReference>
<feature type="DNA-binding region" description="H-T-H motif" evidence="2">
    <location>
        <begin position="43"/>
        <end position="62"/>
    </location>
</feature>
<accession>A0A3P5WKR8</accession>
<evidence type="ECO:0000256" key="2">
    <source>
        <dbReference type="PROSITE-ProRule" id="PRU00335"/>
    </source>
</evidence>